<feature type="compositionally biased region" description="Basic and acidic residues" evidence="1">
    <location>
        <begin position="33"/>
        <end position="57"/>
    </location>
</feature>
<feature type="region of interest" description="Disordered" evidence="1">
    <location>
        <begin position="18"/>
        <end position="85"/>
    </location>
</feature>
<dbReference type="EMBL" id="UYYB01016027">
    <property type="protein sequence ID" value="VDM70429.1"/>
    <property type="molecule type" value="Genomic_DNA"/>
</dbReference>
<name>A0A3P7ITJ5_STRVU</name>
<sequence>MSEEKKVVQETTVVVQETVVAEEPAPALPTSEPPKEDVGKPAEAEPAEEVAKEEKPASRIFKRPTLKWGKKRDEHAAPKEPEQARDIREDALGWIAQQIPPAVHKTKMSNF</sequence>
<evidence type="ECO:0000313" key="2">
    <source>
        <dbReference type="EMBL" id="VDM70429.1"/>
    </source>
</evidence>
<evidence type="ECO:0000256" key="1">
    <source>
        <dbReference type="SAM" id="MobiDB-lite"/>
    </source>
</evidence>
<evidence type="ECO:0000313" key="3">
    <source>
        <dbReference type="Proteomes" id="UP000270094"/>
    </source>
</evidence>
<accession>A0A3P7ITJ5</accession>
<reference evidence="2 3" key="1">
    <citation type="submission" date="2018-11" db="EMBL/GenBank/DDBJ databases">
        <authorList>
            <consortium name="Pathogen Informatics"/>
        </authorList>
    </citation>
    <scope>NUCLEOTIDE SEQUENCE [LARGE SCALE GENOMIC DNA]</scope>
</reference>
<protein>
    <submittedName>
        <fullName evidence="2">Uncharacterized protein</fullName>
    </submittedName>
</protein>
<gene>
    <name evidence="2" type="ORF">SVUK_LOCUS5427</name>
</gene>
<dbReference type="Proteomes" id="UP000270094">
    <property type="component" value="Unassembled WGS sequence"/>
</dbReference>
<feature type="compositionally biased region" description="Basic residues" evidence="1">
    <location>
        <begin position="60"/>
        <end position="70"/>
    </location>
</feature>
<feature type="compositionally biased region" description="Basic and acidic residues" evidence="1">
    <location>
        <begin position="71"/>
        <end position="85"/>
    </location>
</feature>
<dbReference type="AlphaFoldDB" id="A0A3P7ITJ5"/>
<dbReference type="OrthoDB" id="5862514at2759"/>
<keyword evidence="3" id="KW-1185">Reference proteome</keyword>
<proteinExistence type="predicted"/>
<organism evidence="2 3">
    <name type="scientific">Strongylus vulgaris</name>
    <name type="common">Blood worm</name>
    <dbReference type="NCBI Taxonomy" id="40348"/>
    <lineage>
        <taxon>Eukaryota</taxon>
        <taxon>Metazoa</taxon>
        <taxon>Ecdysozoa</taxon>
        <taxon>Nematoda</taxon>
        <taxon>Chromadorea</taxon>
        <taxon>Rhabditida</taxon>
        <taxon>Rhabditina</taxon>
        <taxon>Rhabditomorpha</taxon>
        <taxon>Strongyloidea</taxon>
        <taxon>Strongylidae</taxon>
        <taxon>Strongylus</taxon>
    </lineage>
</organism>